<dbReference type="Gene3D" id="1.10.3720.10">
    <property type="entry name" value="MetI-like"/>
    <property type="match status" value="1"/>
</dbReference>
<dbReference type="PROSITE" id="PS50928">
    <property type="entry name" value="ABC_TM1"/>
    <property type="match status" value="1"/>
</dbReference>
<feature type="transmembrane region" description="Helical" evidence="7">
    <location>
        <begin position="42"/>
        <end position="61"/>
    </location>
</feature>
<dbReference type="RefSeq" id="WP_082058492.1">
    <property type="nucleotide sequence ID" value="NZ_JXYS01000025.1"/>
</dbReference>
<feature type="transmembrane region" description="Helical" evidence="7">
    <location>
        <begin position="92"/>
        <end position="118"/>
    </location>
</feature>
<keyword evidence="10" id="KW-1185">Reference proteome</keyword>
<name>A0A0D8HK40_9ACTN</name>
<feature type="domain" description="ABC transmembrane type-1" evidence="8">
    <location>
        <begin position="94"/>
        <end position="308"/>
    </location>
</feature>
<feature type="transmembrane region" description="Helical" evidence="7">
    <location>
        <begin position="130"/>
        <end position="151"/>
    </location>
</feature>
<evidence type="ECO:0000256" key="3">
    <source>
        <dbReference type="ARBA" id="ARBA00022475"/>
    </source>
</evidence>
<comment type="caution">
    <text evidence="9">The sequence shown here is derived from an EMBL/GenBank/DDBJ whole genome shotgun (WGS) entry which is preliminary data.</text>
</comment>
<dbReference type="STRING" id="1280514.AXFE_10180"/>
<dbReference type="Pfam" id="PF00528">
    <property type="entry name" value="BPD_transp_1"/>
    <property type="match status" value="1"/>
</dbReference>
<organism evidence="9 10">
    <name type="scientific">Acidithrix ferrooxidans</name>
    <dbReference type="NCBI Taxonomy" id="1280514"/>
    <lineage>
        <taxon>Bacteria</taxon>
        <taxon>Bacillati</taxon>
        <taxon>Actinomycetota</taxon>
        <taxon>Acidimicrobiia</taxon>
        <taxon>Acidimicrobiales</taxon>
        <taxon>Acidimicrobiaceae</taxon>
        <taxon>Acidithrix</taxon>
    </lineage>
</organism>
<dbReference type="InterPro" id="IPR035906">
    <property type="entry name" value="MetI-like_sf"/>
</dbReference>
<dbReference type="OrthoDB" id="9804439at2"/>
<protein>
    <submittedName>
        <fullName evidence="9">Trehalose transport system permease protein SugA</fullName>
    </submittedName>
</protein>
<gene>
    <name evidence="9" type="primary">sugA1</name>
    <name evidence="9" type="ORF">AXFE_10180</name>
</gene>
<evidence type="ECO:0000313" key="10">
    <source>
        <dbReference type="Proteomes" id="UP000032360"/>
    </source>
</evidence>
<keyword evidence="6 7" id="KW-0472">Membrane</keyword>
<dbReference type="SUPFAM" id="SSF161098">
    <property type="entry name" value="MetI-like"/>
    <property type="match status" value="1"/>
</dbReference>
<evidence type="ECO:0000256" key="7">
    <source>
        <dbReference type="RuleBase" id="RU363032"/>
    </source>
</evidence>
<evidence type="ECO:0000313" key="9">
    <source>
        <dbReference type="EMBL" id="KJF18117.1"/>
    </source>
</evidence>
<dbReference type="AlphaFoldDB" id="A0A0D8HK40"/>
<feature type="transmembrane region" description="Helical" evidence="7">
    <location>
        <begin position="233"/>
        <end position="253"/>
    </location>
</feature>
<comment type="similarity">
    <text evidence="7">Belongs to the binding-protein-dependent transport system permease family.</text>
</comment>
<evidence type="ECO:0000256" key="6">
    <source>
        <dbReference type="ARBA" id="ARBA00023136"/>
    </source>
</evidence>
<dbReference type="Proteomes" id="UP000032360">
    <property type="component" value="Unassembled WGS sequence"/>
</dbReference>
<keyword evidence="2 7" id="KW-0813">Transport</keyword>
<keyword evidence="5 7" id="KW-1133">Transmembrane helix</keyword>
<evidence type="ECO:0000256" key="4">
    <source>
        <dbReference type="ARBA" id="ARBA00022692"/>
    </source>
</evidence>
<evidence type="ECO:0000256" key="5">
    <source>
        <dbReference type="ARBA" id="ARBA00022989"/>
    </source>
</evidence>
<reference evidence="9 10" key="1">
    <citation type="submission" date="2015-01" db="EMBL/GenBank/DDBJ databases">
        <title>Draft genome of the acidophilic iron oxidizer Acidithrix ferrooxidans strain Py-F3.</title>
        <authorList>
            <person name="Poehlein A."/>
            <person name="Eisen S."/>
            <person name="Schloemann M."/>
            <person name="Johnson B.D."/>
            <person name="Daniel R."/>
            <person name="Muehling M."/>
        </authorList>
    </citation>
    <scope>NUCLEOTIDE SEQUENCE [LARGE SCALE GENOMIC DNA]</scope>
    <source>
        <strain evidence="9 10">Py-F3</strain>
    </source>
</reference>
<keyword evidence="4 7" id="KW-0812">Transmembrane</keyword>
<dbReference type="GO" id="GO:0055085">
    <property type="term" value="P:transmembrane transport"/>
    <property type="evidence" value="ECO:0007669"/>
    <property type="project" value="InterPro"/>
</dbReference>
<dbReference type="PATRIC" id="fig|1280514.3.peg.1340"/>
<keyword evidence="3" id="KW-1003">Cell membrane</keyword>
<dbReference type="InterPro" id="IPR000515">
    <property type="entry name" value="MetI-like"/>
</dbReference>
<dbReference type="GO" id="GO:0005886">
    <property type="term" value="C:plasma membrane"/>
    <property type="evidence" value="ECO:0007669"/>
    <property type="project" value="UniProtKB-SubCell"/>
</dbReference>
<feature type="transmembrane region" description="Helical" evidence="7">
    <location>
        <begin position="289"/>
        <end position="310"/>
    </location>
</feature>
<sequence length="318" mass="34155">MVATETKVTEATPTSKAASKKLRDRNQILLARLGWRFTTPSLLVVGLVTIFPISFSVILSLSNVTLSGNGFSLGGFTFNNFSILIHSSEWRYALAFTIFYTIVSVLVEVILGTMIALLMERLSGGRGPMMALLLLPWSIITVISAELWQYIFQGSYGVMQQIFSAVGLGKPVFLGSPTPAIISMMIADIWKTTPFVAVIVLAGLVMLPGDVFEAAAVDGCSGWVMFWKITFPLLRPTIAIAVLFRILQAFGIFDLPFVLTGGGPGTSTTSLAILGYKAMFQNLQFGPGSAVAVSATGLVLIGCLSFLKVFKSQVNSGE</sequence>
<evidence type="ECO:0000256" key="2">
    <source>
        <dbReference type="ARBA" id="ARBA00022448"/>
    </source>
</evidence>
<evidence type="ECO:0000259" key="8">
    <source>
        <dbReference type="PROSITE" id="PS50928"/>
    </source>
</evidence>
<dbReference type="CDD" id="cd06261">
    <property type="entry name" value="TM_PBP2"/>
    <property type="match status" value="1"/>
</dbReference>
<dbReference type="PANTHER" id="PTHR43005">
    <property type="entry name" value="BLR7065 PROTEIN"/>
    <property type="match status" value="1"/>
</dbReference>
<proteinExistence type="inferred from homology"/>
<evidence type="ECO:0000256" key="1">
    <source>
        <dbReference type="ARBA" id="ARBA00004651"/>
    </source>
</evidence>
<dbReference type="EMBL" id="JXYS01000025">
    <property type="protein sequence ID" value="KJF18117.1"/>
    <property type="molecule type" value="Genomic_DNA"/>
</dbReference>
<comment type="subcellular location">
    <subcellularLocation>
        <location evidence="1 7">Cell membrane</location>
        <topology evidence="1 7">Multi-pass membrane protein</topology>
    </subcellularLocation>
</comment>
<dbReference type="PANTHER" id="PTHR43005:SF1">
    <property type="entry name" value="SPERMIDINE_PUTRESCINE TRANSPORT SYSTEM PERMEASE PROTEIN"/>
    <property type="match status" value="1"/>
</dbReference>
<accession>A0A0D8HK40</accession>
<feature type="transmembrane region" description="Helical" evidence="7">
    <location>
        <begin position="193"/>
        <end position="212"/>
    </location>
</feature>